<dbReference type="Proteomes" id="UP000507245">
    <property type="component" value="Unassembled WGS sequence"/>
</dbReference>
<dbReference type="PRINTS" id="PR00288">
    <property type="entry name" value="PUROTHIONIN"/>
</dbReference>
<dbReference type="EMBL" id="CAEKKB010000004">
    <property type="protein sequence ID" value="CAB4307359.1"/>
    <property type="molecule type" value="Genomic_DNA"/>
</dbReference>
<feature type="domain" description="Knottins-like" evidence="7">
    <location>
        <begin position="31"/>
        <end position="75"/>
    </location>
</feature>
<sequence>MEINSFFELMFLLFLLLLPSELVRQVGATECKYKSHLFKRMCFNKDKCYFICQSEGFERGQCEGIRRRCMCTKTCGAPPSVPEPPPYVEEPPPYAEEPPPYEVGWDGGRRGGGGRD</sequence>
<keyword evidence="4" id="KW-1015">Disulfide bond</keyword>
<keyword evidence="9" id="KW-1185">Reference proteome</keyword>
<reference evidence="9" key="1">
    <citation type="journal article" date="2020" name="Genome Biol.">
        <title>Gamete binning: chromosome-level and haplotype-resolved genome assembly enabled by high-throughput single-cell sequencing of gamete genomes.</title>
        <authorList>
            <person name="Campoy J.A."/>
            <person name="Sun H."/>
            <person name="Goel M."/>
            <person name="Jiao W.-B."/>
            <person name="Folz-Donahue K."/>
            <person name="Wang N."/>
            <person name="Rubio M."/>
            <person name="Liu C."/>
            <person name="Kukat C."/>
            <person name="Ruiz D."/>
            <person name="Huettel B."/>
            <person name="Schneeberger K."/>
        </authorList>
    </citation>
    <scope>NUCLEOTIDE SEQUENCE [LARGE SCALE GENOMIC DNA]</scope>
    <source>
        <strain evidence="9">cv. Rojo Pasion</strain>
    </source>
</reference>
<feature type="compositionally biased region" description="Basic and acidic residues" evidence="5">
    <location>
        <begin position="107"/>
        <end position="116"/>
    </location>
</feature>
<dbReference type="InterPro" id="IPR003614">
    <property type="entry name" value="Knottins"/>
</dbReference>
<dbReference type="OrthoDB" id="1063609at2759"/>
<protein>
    <recommendedName>
        <fullName evidence="7">Knottins-like domain-containing protein</fullName>
    </recommendedName>
</protein>
<dbReference type="InterPro" id="IPR036574">
    <property type="entry name" value="Scorpion_toxin-like_sf"/>
</dbReference>
<feature type="region of interest" description="Disordered" evidence="5">
    <location>
        <begin position="76"/>
        <end position="116"/>
    </location>
</feature>
<name>A0A6J5X0P5_PRUAR</name>
<feature type="chain" id="PRO_5027056678" description="Knottins-like domain-containing protein" evidence="6">
    <location>
        <begin position="29"/>
        <end position="116"/>
    </location>
</feature>
<evidence type="ECO:0000256" key="6">
    <source>
        <dbReference type="SAM" id="SignalP"/>
    </source>
</evidence>
<dbReference type="AlphaFoldDB" id="A0A6J5X0P5"/>
<accession>A0A6J5X0P5</accession>
<dbReference type="PANTHER" id="PTHR33147">
    <property type="entry name" value="DEFENSIN-LIKE PROTEIN 1"/>
    <property type="match status" value="1"/>
</dbReference>
<proteinExistence type="predicted"/>
<dbReference type="PANTHER" id="PTHR33147:SF39">
    <property type="entry name" value="DRO1 PROTEIN-RELATED"/>
    <property type="match status" value="1"/>
</dbReference>
<feature type="compositionally biased region" description="Pro residues" evidence="5">
    <location>
        <begin position="79"/>
        <end position="101"/>
    </location>
</feature>
<evidence type="ECO:0000256" key="3">
    <source>
        <dbReference type="ARBA" id="ARBA00022729"/>
    </source>
</evidence>
<keyword evidence="3 6" id="KW-0732">Signal</keyword>
<feature type="signal peptide" evidence="6">
    <location>
        <begin position="1"/>
        <end position="28"/>
    </location>
</feature>
<keyword evidence="1" id="KW-0929">Antimicrobial</keyword>
<dbReference type="InterPro" id="IPR008176">
    <property type="entry name" value="Defensin_plant"/>
</dbReference>
<evidence type="ECO:0000256" key="1">
    <source>
        <dbReference type="ARBA" id="ARBA00022529"/>
    </source>
</evidence>
<dbReference type="GO" id="GO:0006952">
    <property type="term" value="P:defense response"/>
    <property type="evidence" value="ECO:0007669"/>
    <property type="project" value="InterPro"/>
</dbReference>
<evidence type="ECO:0000313" key="8">
    <source>
        <dbReference type="EMBL" id="CAB4307359.1"/>
    </source>
</evidence>
<evidence type="ECO:0000259" key="7">
    <source>
        <dbReference type="Pfam" id="PF00304"/>
    </source>
</evidence>
<evidence type="ECO:0000313" key="9">
    <source>
        <dbReference type="Proteomes" id="UP000507245"/>
    </source>
</evidence>
<evidence type="ECO:0000256" key="2">
    <source>
        <dbReference type="ARBA" id="ARBA00022577"/>
    </source>
</evidence>
<evidence type="ECO:0000256" key="5">
    <source>
        <dbReference type="SAM" id="MobiDB-lite"/>
    </source>
</evidence>
<keyword evidence="2" id="KW-0295">Fungicide</keyword>
<dbReference type="Gene3D" id="3.30.30.10">
    <property type="entry name" value="Knottin, scorpion toxin-like"/>
    <property type="match status" value="1"/>
</dbReference>
<gene>
    <name evidence="8" type="ORF">ORAREDHAP_LOCUS25968</name>
</gene>
<dbReference type="SUPFAM" id="SSF57095">
    <property type="entry name" value="Scorpion toxin-like"/>
    <property type="match status" value="1"/>
</dbReference>
<evidence type="ECO:0000256" key="4">
    <source>
        <dbReference type="ARBA" id="ARBA00023157"/>
    </source>
</evidence>
<organism evidence="8 9">
    <name type="scientific">Prunus armeniaca</name>
    <name type="common">Apricot</name>
    <name type="synonym">Armeniaca vulgaris</name>
    <dbReference type="NCBI Taxonomy" id="36596"/>
    <lineage>
        <taxon>Eukaryota</taxon>
        <taxon>Viridiplantae</taxon>
        <taxon>Streptophyta</taxon>
        <taxon>Embryophyta</taxon>
        <taxon>Tracheophyta</taxon>
        <taxon>Spermatophyta</taxon>
        <taxon>Magnoliopsida</taxon>
        <taxon>eudicotyledons</taxon>
        <taxon>Gunneridae</taxon>
        <taxon>Pentapetalae</taxon>
        <taxon>rosids</taxon>
        <taxon>fabids</taxon>
        <taxon>Rosales</taxon>
        <taxon>Rosaceae</taxon>
        <taxon>Amygdaloideae</taxon>
        <taxon>Amygdaleae</taxon>
        <taxon>Prunus</taxon>
    </lineage>
</organism>
<dbReference type="Pfam" id="PF00304">
    <property type="entry name" value="Gamma-thionin"/>
    <property type="match status" value="1"/>
</dbReference>